<evidence type="ECO:0000313" key="2">
    <source>
        <dbReference type="EMBL" id="CAH2229362.1"/>
    </source>
</evidence>
<evidence type="ECO:0000313" key="3">
    <source>
        <dbReference type="Proteomes" id="UP000838756"/>
    </source>
</evidence>
<dbReference type="Proteomes" id="UP000838756">
    <property type="component" value="Unassembled WGS sequence"/>
</dbReference>
<comment type="caution">
    <text evidence="2">The sequence shown here is derived from an EMBL/GenBank/DDBJ whole genome shotgun (WGS) entry which is preliminary data.</text>
</comment>
<keyword evidence="1" id="KW-0472">Membrane</keyword>
<feature type="transmembrane region" description="Helical" evidence="1">
    <location>
        <begin position="62"/>
        <end position="82"/>
    </location>
</feature>
<keyword evidence="3" id="KW-1185">Reference proteome</keyword>
<keyword evidence="1" id="KW-1133">Transmembrane helix</keyword>
<sequence length="87" mass="9912">MADLQNEELQKLEELLQDENYQPSRKELLELLQSSEMDEEMKESLKSMLAGDLPQFFGGHGVGTYLAVTFVVIMFLIISEYINAVLV</sequence>
<organism evidence="2 3">
    <name type="scientific">Pararge aegeria aegeria</name>
    <dbReference type="NCBI Taxonomy" id="348720"/>
    <lineage>
        <taxon>Eukaryota</taxon>
        <taxon>Metazoa</taxon>
        <taxon>Ecdysozoa</taxon>
        <taxon>Arthropoda</taxon>
        <taxon>Hexapoda</taxon>
        <taxon>Insecta</taxon>
        <taxon>Pterygota</taxon>
        <taxon>Neoptera</taxon>
        <taxon>Endopterygota</taxon>
        <taxon>Lepidoptera</taxon>
        <taxon>Glossata</taxon>
        <taxon>Ditrysia</taxon>
        <taxon>Papilionoidea</taxon>
        <taxon>Nymphalidae</taxon>
        <taxon>Satyrinae</taxon>
        <taxon>Satyrini</taxon>
        <taxon>Parargina</taxon>
        <taxon>Pararge</taxon>
    </lineage>
</organism>
<proteinExistence type="predicted"/>
<accession>A0A8S4R2B3</accession>
<dbReference type="OrthoDB" id="7360852at2759"/>
<protein>
    <submittedName>
        <fullName evidence="2">Jg17109 protein</fullName>
    </submittedName>
</protein>
<dbReference type="EMBL" id="CAKXAJ010024711">
    <property type="protein sequence ID" value="CAH2229362.1"/>
    <property type="molecule type" value="Genomic_DNA"/>
</dbReference>
<keyword evidence="1" id="KW-0812">Transmembrane</keyword>
<evidence type="ECO:0000256" key="1">
    <source>
        <dbReference type="SAM" id="Phobius"/>
    </source>
</evidence>
<name>A0A8S4R2B3_9NEOP</name>
<dbReference type="AlphaFoldDB" id="A0A8S4R2B3"/>
<reference evidence="2" key="1">
    <citation type="submission" date="2022-03" db="EMBL/GenBank/DDBJ databases">
        <authorList>
            <person name="Lindestad O."/>
        </authorList>
    </citation>
    <scope>NUCLEOTIDE SEQUENCE</scope>
</reference>
<gene>
    <name evidence="2" type="primary">jg17109</name>
    <name evidence="2" type="ORF">PAEG_LOCUS8842</name>
</gene>